<dbReference type="PROSITE" id="PS00086">
    <property type="entry name" value="CYTOCHROME_P450"/>
    <property type="match status" value="1"/>
</dbReference>
<dbReference type="EC" id="1.14.-.-" evidence="4"/>
<keyword evidence="2" id="KW-0503">Monooxygenase</keyword>
<evidence type="ECO:0000313" key="5">
    <source>
        <dbReference type="Proteomes" id="UP000193963"/>
    </source>
</evidence>
<reference evidence="4 5" key="1">
    <citation type="submission" date="2017-03" db="EMBL/GenBank/DDBJ databases">
        <authorList>
            <person name="Afonso C.L."/>
            <person name="Miller P.J."/>
            <person name="Scott M.A."/>
            <person name="Spackman E."/>
            <person name="Goraichik I."/>
            <person name="Dimitrov K.M."/>
            <person name="Suarez D.L."/>
            <person name="Swayne D.E."/>
        </authorList>
    </citation>
    <scope>NUCLEOTIDE SEQUENCE [LARGE SCALE GENOMIC DNA]</scope>
    <source>
        <strain evidence="4 5">CECT 7751</strain>
    </source>
</reference>
<dbReference type="SUPFAM" id="SSF48264">
    <property type="entry name" value="Cytochrome P450"/>
    <property type="match status" value="1"/>
</dbReference>
<dbReference type="PANTHER" id="PTHR46696">
    <property type="entry name" value="P450, PUTATIVE (EUROFUNG)-RELATED"/>
    <property type="match status" value="1"/>
</dbReference>
<dbReference type="PRINTS" id="PR00359">
    <property type="entry name" value="BP450"/>
</dbReference>
<keyword evidence="2" id="KW-0408">Iron</keyword>
<keyword evidence="5" id="KW-1185">Reference proteome</keyword>
<protein>
    <submittedName>
        <fullName evidence="4">Cytochrome P450 107B1</fullName>
        <ecNumber evidence="4">1.14.-.-</ecNumber>
    </submittedName>
</protein>
<comment type="similarity">
    <text evidence="1 2">Belongs to the cytochrome P450 family.</text>
</comment>
<dbReference type="OrthoDB" id="9801155at2"/>
<dbReference type="InterPro" id="IPR002397">
    <property type="entry name" value="Cyt_P450_B"/>
</dbReference>
<feature type="compositionally biased region" description="Basic and acidic residues" evidence="3">
    <location>
        <begin position="1"/>
        <end position="24"/>
    </location>
</feature>
<dbReference type="RefSeq" id="WP_085889915.1">
    <property type="nucleotide sequence ID" value="NZ_FWFN01000009.1"/>
</dbReference>
<gene>
    <name evidence="4" type="ORF">PSM7751_03776</name>
</gene>
<sequence length="409" mass="46333">MTKVIHDRRAPEGTERFSKRHDFDAETDPSDFDAAHELFSDLRARCPVAHSNDMEGFWMLTRYEDIETAMSDPTLYSTAVQNVVPRVATTGRRPPLHLDPPEHTPYRKAIAPLFRRERMQHWNKVVREISDRLFKDIPAMGRADICGEFSFHLPIHVLAEFFMISEEDALRIRNIGHAFNLALQTKDFDAIQKHSLVLYDIAQGIIDDRKENPRDPGADPASALLAARDFDGEPLPDQGILGTIRQLLVVGIIAPTTFLGSAAVHFCRHPEHFQLLKDHPEKTPQITEELLRLYTPYRGFARTPTRDVEIGGEKICKDEPIALCFTSANRDETVFDCPHEFRLDRDNPKPAIAFGRGPHRCAGEPIGRLMIEAALESWAKYCNGFAADGPTPMTTWPEYGPFAVPVRFL</sequence>
<dbReference type="InterPro" id="IPR017972">
    <property type="entry name" value="Cyt_P450_CS"/>
</dbReference>
<keyword evidence="2" id="KW-0349">Heme</keyword>
<organism evidence="4 5">
    <name type="scientific">Pseudooceanicola marinus</name>
    <dbReference type="NCBI Taxonomy" id="396013"/>
    <lineage>
        <taxon>Bacteria</taxon>
        <taxon>Pseudomonadati</taxon>
        <taxon>Pseudomonadota</taxon>
        <taxon>Alphaproteobacteria</taxon>
        <taxon>Rhodobacterales</taxon>
        <taxon>Paracoccaceae</taxon>
        <taxon>Pseudooceanicola</taxon>
    </lineage>
</organism>
<keyword evidence="2 4" id="KW-0560">Oxidoreductase</keyword>
<dbReference type="InterPro" id="IPR036396">
    <property type="entry name" value="Cyt_P450_sf"/>
</dbReference>
<dbReference type="EMBL" id="FWFN01000009">
    <property type="protein sequence ID" value="SLN70904.1"/>
    <property type="molecule type" value="Genomic_DNA"/>
</dbReference>
<dbReference type="GO" id="GO:0016705">
    <property type="term" value="F:oxidoreductase activity, acting on paired donors, with incorporation or reduction of molecular oxygen"/>
    <property type="evidence" value="ECO:0007669"/>
    <property type="project" value="InterPro"/>
</dbReference>
<dbReference type="Pfam" id="PF00067">
    <property type="entry name" value="p450"/>
    <property type="match status" value="1"/>
</dbReference>
<feature type="region of interest" description="Disordered" evidence="3">
    <location>
        <begin position="1"/>
        <end position="26"/>
    </location>
</feature>
<dbReference type="AlphaFoldDB" id="A0A1X7A7I9"/>
<evidence type="ECO:0000256" key="3">
    <source>
        <dbReference type="SAM" id="MobiDB-lite"/>
    </source>
</evidence>
<evidence type="ECO:0000313" key="4">
    <source>
        <dbReference type="EMBL" id="SLN70904.1"/>
    </source>
</evidence>
<dbReference type="Gene3D" id="1.10.630.10">
    <property type="entry name" value="Cytochrome P450"/>
    <property type="match status" value="1"/>
</dbReference>
<keyword evidence="2" id="KW-0479">Metal-binding</keyword>
<dbReference type="Proteomes" id="UP000193963">
    <property type="component" value="Unassembled WGS sequence"/>
</dbReference>
<evidence type="ECO:0000256" key="1">
    <source>
        <dbReference type="ARBA" id="ARBA00010617"/>
    </source>
</evidence>
<evidence type="ECO:0000256" key="2">
    <source>
        <dbReference type="RuleBase" id="RU000461"/>
    </source>
</evidence>
<dbReference type="PANTHER" id="PTHR46696:SF6">
    <property type="entry name" value="P450, PUTATIVE (EUROFUNG)-RELATED"/>
    <property type="match status" value="1"/>
</dbReference>
<dbReference type="GO" id="GO:0004497">
    <property type="term" value="F:monooxygenase activity"/>
    <property type="evidence" value="ECO:0007669"/>
    <property type="project" value="UniProtKB-KW"/>
</dbReference>
<name>A0A1X7A7I9_9RHOB</name>
<dbReference type="InterPro" id="IPR001128">
    <property type="entry name" value="Cyt_P450"/>
</dbReference>
<accession>A0A1X7A7I9</accession>
<proteinExistence type="inferred from homology"/>
<dbReference type="GO" id="GO:0005506">
    <property type="term" value="F:iron ion binding"/>
    <property type="evidence" value="ECO:0007669"/>
    <property type="project" value="InterPro"/>
</dbReference>
<dbReference type="GO" id="GO:0020037">
    <property type="term" value="F:heme binding"/>
    <property type="evidence" value="ECO:0007669"/>
    <property type="project" value="InterPro"/>
</dbReference>